<reference evidence="6 7" key="1">
    <citation type="submission" date="2018-07" db="EMBL/GenBank/DDBJ databases">
        <title>Genomic Encyclopedia of Type Strains, Phase III (KMG-III): the genomes of soil and plant-associated and newly described type strains.</title>
        <authorList>
            <person name="Whitman W."/>
        </authorList>
    </citation>
    <scope>NUCLEOTIDE SEQUENCE [LARGE SCALE GENOMIC DNA]</scope>
    <source>
        <strain evidence="6 7">CECT 7287</strain>
    </source>
</reference>
<accession>A0A3D9KDU5</accession>
<dbReference type="PROSITE" id="PS00356">
    <property type="entry name" value="HTH_LACI_1"/>
    <property type="match status" value="1"/>
</dbReference>
<dbReference type="EMBL" id="QRDZ01000006">
    <property type="protein sequence ID" value="RED84255.1"/>
    <property type="molecule type" value="Genomic_DNA"/>
</dbReference>
<gene>
    <name evidence="6" type="ORF">DFP98_106126</name>
</gene>
<comment type="caution">
    <text evidence="6">The sequence shown here is derived from an EMBL/GenBank/DDBJ whole genome shotgun (WGS) entry which is preliminary data.</text>
</comment>
<dbReference type="GO" id="GO:0003700">
    <property type="term" value="F:DNA-binding transcription factor activity"/>
    <property type="evidence" value="ECO:0007669"/>
    <property type="project" value="TreeGrafter"/>
</dbReference>
<name>A0A3D9KDU5_9BACL</name>
<keyword evidence="3" id="KW-0238">DNA-binding</keyword>
<dbReference type="GO" id="GO:0000976">
    <property type="term" value="F:transcription cis-regulatory region binding"/>
    <property type="evidence" value="ECO:0007669"/>
    <property type="project" value="TreeGrafter"/>
</dbReference>
<dbReference type="Pfam" id="PF13377">
    <property type="entry name" value="Peripla_BP_3"/>
    <property type="match status" value="1"/>
</dbReference>
<proteinExistence type="predicted"/>
<dbReference type="Gene3D" id="3.40.50.2300">
    <property type="match status" value="2"/>
</dbReference>
<organism evidence="6 7">
    <name type="scientific">Cohnella phaseoli</name>
    <dbReference type="NCBI Taxonomy" id="456490"/>
    <lineage>
        <taxon>Bacteria</taxon>
        <taxon>Bacillati</taxon>
        <taxon>Bacillota</taxon>
        <taxon>Bacilli</taxon>
        <taxon>Bacillales</taxon>
        <taxon>Paenibacillaceae</taxon>
        <taxon>Cohnella</taxon>
    </lineage>
</organism>
<dbReference type="InterPro" id="IPR000843">
    <property type="entry name" value="HTH_LacI"/>
</dbReference>
<dbReference type="SUPFAM" id="SSF47413">
    <property type="entry name" value="lambda repressor-like DNA-binding domains"/>
    <property type="match status" value="1"/>
</dbReference>
<dbReference type="SMART" id="SM00354">
    <property type="entry name" value="HTH_LACI"/>
    <property type="match status" value="1"/>
</dbReference>
<evidence type="ECO:0000256" key="1">
    <source>
        <dbReference type="ARBA" id="ARBA00022491"/>
    </source>
</evidence>
<dbReference type="CDD" id="cd06267">
    <property type="entry name" value="PBP1_LacI_sugar_binding-like"/>
    <property type="match status" value="1"/>
</dbReference>
<dbReference type="PANTHER" id="PTHR30146">
    <property type="entry name" value="LACI-RELATED TRANSCRIPTIONAL REPRESSOR"/>
    <property type="match status" value="1"/>
</dbReference>
<feature type="domain" description="HTH lacI-type" evidence="5">
    <location>
        <begin position="2"/>
        <end position="56"/>
    </location>
</feature>
<dbReference type="PANTHER" id="PTHR30146:SF148">
    <property type="entry name" value="HTH-TYPE TRANSCRIPTIONAL REPRESSOR PURR-RELATED"/>
    <property type="match status" value="1"/>
</dbReference>
<dbReference type="Pfam" id="PF00356">
    <property type="entry name" value="LacI"/>
    <property type="match status" value="1"/>
</dbReference>
<evidence type="ECO:0000313" key="7">
    <source>
        <dbReference type="Proteomes" id="UP000256977"/>
    </source>
</evidence>
<dbReference type="SUPFAM" id="SSF53822">
    <property type="entry name" value="Periplasmic binding protein-like I"/>
    <property type="match status" value="1"/>
</dbReference>
<dbReference type="Proteomes" id="UP000256977">
    <property type="component" value="Unassembled WGS sequence"/>
</dbReference>
<dbReference type="InterPro" id="IPR010982">
    <property type="entry name" value="Lambda_DNA-bd_dom_sf"/>
</dbReference>
<dbReference type="InterPro" id="IPR046335">
    <property type="entry name" value="LacI/GalR-like_sensor"/>
</dbReference>
<dbReference type="InterPro" id="IPR028082">
    <property type="entry name" value="Peripla_BP_I"/>
</dbReference>
<dbReference type="Gene3D" id="1.10.260.40">
    <property type="entry name" value="lambda repressor-like DNA-binding domains"/>
    <property type="match status" value="1"/>
</dbReference>
<dbReference type="AlphaFoldDB" id="A0A3D9KDU5"/>
<keyword evidence="7" id="KW-1185">Reference proteome</keyword>
<dbReference type="OrthoDB" id="9775106at2"/>
<evidence type="ECO:0000256" key="2">
    <source>
        <dbReference type="ARBA" id="ARBA00023015"/>
    </source>
</evidence>
<sequence length="326" mass="35908">MASIKDIAKQAGVSISTVSYALNGSDKVTKETAAKILQIAEELHYVPHAAARLLKKRQSNLIGIFLTDFSGNFYGDLLQGVKEYLSGKGYDLLVCSGEKSRRLIPERMIDGAIVLDVTFSDKELLQYAGKGHKTVVLDRELAHPNVNQVLLDNKAGATLAMEYLLEQGHDKIYAVTGPVGSYDAKQRLRAVRQVAERAPHARVVELPGNFSRASGEAAARAISEDYDRPAAVFCLNDEMAVGAYRYFTTHTDLKIGKHIHLIGFDNIELAQFARPRLATIDYSMRKWGAIASEQLLKMIAGQPVEAERIYVSLIQGESVDSLRSVE</sequence>
<dbReference type="RefSeq" id="WP_116060415.1">
    <property type="nucleotide sequence ID" value="NZ_QRDZ01000006.1"/>
</dbReference>
<keyword evidence="4" id="KW-0804">Transcription</keyword>
<keyword evidence="1" id="KW-0678">Repressor</keyword>
<evidence type="ECO:0000259" key="5">
    <source>
        <dbReference type="PROSITE" id="PS50932"/>
    </source>
</evidence>
<dbReference type="PROSITE" id="PS50932">
    <property type="entry name" value="HTH_LACI_2"/>
    <property type="match status" value="1"/>
</dbReference>
<keyword evidence="2" id="KW-0805">Transcription regulation</keyword>
<evidence type="ECO:0000256" key="3">
    <source>
        <dbReference type="ARBA" id="ARBA00023125"/>
    </source>
</evidence>
<evidence type="ECO:0000313" key="6">
    <source>
        <dbReference type="EMBL" id="RED84255.1"/>
    </source>
</evidence>
<dbReference type="CDD" id="cd01392">
    <property type="entry name" value="HTH_LacI"/>
    <property type="match status" value="1"/>
</dbReference>
<evidence type="ECO:0000256" key="4">
    <source>
        <dbReference type="ARBA" id="ARBA00023163"/>
    </source>
</evidence>
<protein>
    <submittedName>
        <fullName evidence="6">LacI family transcriptional regulator</fullName>
    </submittedName>
</protein>